<reference evidence="1" key="2">
    <citation type="submission" date="2020-09" db="EMBL/GenBank/DDBJ databases">
        <authorList>
            <person name="Sun Q."/>
            <person name="Ohkuma M."/>
        </authorList>
    </citation>
    <scope>NUCLEOTIDE SEQUENCE</scope>
    <source>
        <strain evidence="1">JCM 4784</strain>
    </source>
</reference>
<dbReference type="AlphaFoldDB" id="A0A919DHS8"/>
<evidence type="ECO:0000313" key="2">
    <source>
        <dbReference type="Proteomes" id="UP000608024"/>
    </source>
</evidence>
<name>A0A919DHS8_9ACTN</name>
<sequence length="86" mass="10165">MRLMPDEHQVRSLDHQWQLGNTRGQMRTWGRGQFRWTTFDLSVERGPDGKRRIKKTTLTDTADLKNPLRDAVLAMGWSWRARLSKL</sequence>
<accession>A0A919DHS8</accession>
<evidence type="ECO:0000313" key="1">
    <source>
        <dbReference type="EMBL" id="GHE48699.1"/>
    </source>
</evidence>
<dbReference type="EMBL" id="BNBT01000017">
    <property type="protein sequence ID" value="GHE48699.1"/>
    <property type="molecule type" value="Genomic_DNA"/>
</dbReference>
<dbReference type="Proteomes" id="UP000608024">
    <property type="component" value="Unassembled WGS sequence"/>
</dbReference>
<comment type="caution">
    <text evidence="1">The sequence shown here is derived from an EMBL/GenBank/DDBJ whole genome shotgun (WGS) entry which is preliminary data.</text>
</comment>
<protein>
    <submittedName>
        <fullName evidence="1">Uncharacterized protein</fullName>
    </submittedName>
</protein>
<proteinExistence type="predicted"/>
<gene>
    <name evidence="1" type="ORF">GCM10018785_17860</name>
</gene>
<reference evidence="1" key="1">
    <citation type="journal article" date="2014" name="Int. J. Syst. Evol. Microbiol.">
        <title>Complete genome sequence of Corynebacterium casei LMG S-19264T (=DSM 44701T), isolated from a smear-ripened cheese.</title>
        <authorList>
            <consortium name="US DOE Joint Genome Institute (JGI-PGF)"/>
            <person name="Walter F."/>
            <person name="Albersmeier A."/>
            <person name="Kalinowski J."/>
            <person name="Ruckert C."/>
        </authorList>
    </citation>
    <scope>NUCLEOTIDE SEQUENCE</scope>
    <source>
        <strain evidence="1">JCM 4784</strain>
    </source>
</reference>
<organism evidence="1 2">
    <name type="scientific">Streptomyces longispororuber</name>
    <dbReference type="NCBI Taxonomy" id="68230"/>
    <lineage>
        <taxon>Bacteria</taxon>
        <taxon>Bacillati</taxon>
        <taxon>Actinomycetota</taxon>
        <taxon>Actinomycetes</taxon>
        <taxon>Kitasatosporales</taxon>
        <taxon>Streptomycetaceae</taxon>
        <taxon>Streptomyces</taxon>
    </lineage>
</organism>
<keyword evidence="2" id="KW-1185">Reference proteome</keyword>